<dbReference type="InterPro" id="IPR036877">
    <property type="entry name" value="SUI1_dom_sf"/>
</dbReference>
<evidence type="ECO:0000313" key="4">
    <source>
        <dbReference type="EMBL" id="AYV85284.1"/>
    </source>
</evidence>
<dbReference type="EMBL" id="MK072445">
    <property type="protein sequence ID" value="AYV85284.1"/>
    <property type="molecule type" value="Genomic_DNA"/>
</dbReference>
<name>A0A3G5AFC5_9VIRU</name>
<organism evidence="4">
    <name type="scientific">Satyrvirus sp</name>
    <dbReference type="NCBI Taxonomy" id="2487771"/>
    <lineage>
        <taxon>Viruses</taxon>
        <taxon>Varidnaviria</taxon>
        <taxon>Bamfordvirae</taxon>
        <taxon>Nucleocytoviricota</taxon>
        <taxon>Megaviricetes</taxon>
        <taxon>Imitervirales</taxon>
        <taxon>Mimiviridae</taxon>
        <taxon>Megamimivirinae</taxon>
    </lineage>
</organism>
<dbReference type="InterPro" id="IPR001950">
    <property type="entry name" value="SUI1"/>
</dbReference>
<keyword evidence="2" id="KW-0648">Protein biosynthesis</keyword>
<protein>
    <submittedName>
        <fullName evidence="4">Mimivirus translation factor SUI1-like 2</fullName>
    </submittedName>
</protein>
<sequence length="112" mass="12805">MSNNSIFSPVNFDPSEEIKGLIHAASINNKIHIRIKQRNGRKCDTSIEQLPASTDLSNLLKEMKQKFHCAGFIKDCDSEKFIQLFGDQRLMVKKFLVEHSIATEQDIIIHGY</sequence>
<evidence type="ECO:0000256" key="1">
    <source>
        <dbReference type="ARBA" id="ARBA00005422"/>
    </source>
</evidence>
<reference evidence="4" key="1">
    <citation type="submission" date="2018-10" db="EMBL/GenBank/DDBJ databases">
        <title>Hidden diversity of soil giant viruses.</title>
        <authorList>
            <person name="Schulz F."/>
            <person name="Alteio L."/>
            <person name="Goudeau D."/>
            <person name="Ryan E.M."/>
            <person name="Malmstrom R.R."/>
            <person name="Blanchard J."/>
            <person name="Woyke T."/>
        </authorList>
    </citation>
    <scope>NUCLEOTIDE SEQUENCE</scope>
    <source>
        <strain evidence="4">SAV1</strain>
    </source>
</reference>
<dbReference type="CDD" id="cd11566">
    <property type="entry name" value="eIF1_SUI1"/>
    <property type="match status" value="1"/>
</dbReference>
<dbReference type="PANTHER" id="PTHR10388">
    <property type="entry name" value="EUKARYOTIC TRANSLATION INITIATION FACTOR SUI1"/>
    <property type="match status" value="1"/>
</dbReference>
<evidence type="ECO:0000259" key="3">
    <source>
        <dbReference type="PROSITE" id="PS50296"/>
    </source>
</evidence>
<feature type="domain" description="SUI1" evidence="3">
    <location>
        <begin position="31"/>
        <end position="100"/>
    </location>
</feature>
<dbReference type="SUPFAM" id="SSF55159">
    <property type="entry name" value="eIF1-like"/>
    <property type="match status" value="1"/>
</dbReference>
<proteinExistence type="inferred from homology"/>
<dbReference type="InterPro" id="IPR005874">
    <property type="entry name" value="SUI1_euk"/>
</dbReference>
<comment type="similarity">
    <text evidence="1">Belongs to the SUI1 family.</text>
</comment>
<dbReference type="PROSITE" id="PS50296">
    <property type="entry name" value="SUI1"/>
    <property type="match status" value="1"/>
</dbReference>
<accession>A0A3G5AFC5</accession>
<dbReference type="Gene3D" id="3.30.780.10">
    <property type="entry name" value="SUI1-like domain"/>
    <property type="match status" value="1"/>
</dbReference>
<evidence type="ECO:0000256" key="2">
    <source>
        <dbReference type="ARBA" id="ARBA00022917"/>
    </source>
</evidence>
<dbReference type="Pfam" id="PF01253">
    <property type="entry name" value="SUI1"/>
    <property type="match status" value="1"/>
</dbReference>
<gene>
    <name evidence="4" type="ORF">Satyrvirus9_10</name>
</gene>